<feature type="compositionally biased region" description="Low complexity" evidence="1">
    <location>
        <begin position="108"/>
        <end position="122"/>
    </location>
</feature>
<feature type="region of interest" description="Disordered" evidence="1">
    <location>
        <begin position="99"/>
        <end position="122"/>
    </location>
</feature>
<accession>A0ABP0QWB1</accession>
<dbReference type="EMBL" id="CAXAMN010025084">
    <property type="protein sequence ID" value="CAK9092553.1"/>
    <property type="molecule type" value="Genomic_DNA"/>
</dbReference>
<comment type="caution">
    <text evidence="2">The sequence shown here is derived from an EMBL/GenBank/DDBJ whole genome shotgun (WGS) entry which is preliminary data.</text>
</comment>
<sequence length="122" mass="13574">MEILIAPGEPLGQAQKDEIAKAFKFLALKSDGARHRQREGLPMKVSRALVPQLLRGCGRAVSEKQLSELMGSVEEAPNVKRPLNLSRLKAFCWRTSTASTKRLRRNRSPTSSSSSPRCGRWT</sequence>
<evidence type="ECO:0000313" key="2">
    <source>
        <dbReference type="EMBL" id="CAK9092553.1"/>
    </source>
</evidence>
<gene>
    <name evidence="2" type="ORF">CCMP2556_LOCUS44309</name>
</gene>
<organism evidence="2 3">
    <name type="scientific">Durusdinium trenchii</name>
    <dbReference type="NCBI Taxonomy" id="1381693"/>
    <lineage>
        <taxon>Eukaryota</taxon>
        <taxon>Sar</taxon>
        <taxon>Alveolata</taxon>
        <taxon>Dinophyceae</taxon>
        <taxon>Suessiales</taxon>
        <taxon>Symbiodiniaceae</taxon>
        <taxon>Durusdinium</taxon>
    </lineage>
</organism>
<proteinExistence type="predicted"/>
<dbReference type="Proteomes" id="UP001642484">
    <property type="component" value="Unassembled WGS sequence"/>
</dbReference>
<name>A0ABP0QWB1_9DINO</name>
<evidence type="ECO:0000313" key="3">
    <source>
        <dbReference type="Proteomes" id="UP001642484"/>
    </source>
</evidence>
<evidence type="ECO:0000256" key="1">
    <source>
        <dbReference type="SAM" id="MobiDB-lite"/>
    </source>
</evidence>
<keyword evidence="3" id="KW-1185">Reference proteome</keyword>
<protein>
    <submittedName>
        <fullName evidence="2">Uncharacterized protein</fullName>
    </submittedName>
</protein>
<reference evidence="2 3" key="1">
    <citation type="submission" date="2024-02" db="EMBL/GenBank/DDBJ databases">
        <authorList>
            <person name="Chen Y."/>
            <person name="Shah S."/>
            <person name="Dougan E. K."/>
            <person name="Thang M."/>
            <person name="Chan C."/>
        </authorList>
    </citation>
    <scope>NUCLEOTIDE SEQUENCE [LARGE SCALE GENOMIC DNA]</scope>
</reference>